<reference evidence="4" key="2">
    <citation type="submission" date="2015-01" db="EMBL/GenBank/DDBJ databases">
        <title>Evolutionary Origins and Diversification of the Mycorrhizal Mutualists.</title>
        <authorList>
            <consortium name="DOE Joint Genome Institute"/>
            <consortium name="Mycorrhizal Genomics Consortium"/>
            <person name="Kohler A."/>
            <person name="Kuo A."/>
            <person name="Nagy L.G."/>
            <person name="Floudas D."/>
            <person name="Copeland A."/>
            <person name="Barry K.W."/>
            <person name="Cichocki N."/>
            <person name="Veneault-Fourrey C."/>
            <person name="LaButti K."/>
            <person name="Lindquist E.A."/>
            <person name="Lipzen A."/>
            <person name="Lundell T."/>
            <person name="Morin E."/>
            <person name="Murat C."/>
            <person name="Riley R."/>
            <person name="Ohm R."/>
            <person name="Sun H."/>
            <person name="Tunlid A."/>
            <person name="Henrissat B."/>
            <person name="Grigoriev I.V."/>
            <person name="Hibbett D.S."/>
            <person name="Martin F."/>
        </authorList>
    </citation>
    <scope>NUCLEOTIDE SEQUENCE [LARGE SCALE GENOMIC DNA]</scope>
    <source>
        <strain evidence="4">Marx 270</strain>
    </source>
</reference>
<feature type="compositionally biased region" description="Polar residues" evidence="1">
    <location>
        <begin position="1"/>
        <end position="21"/>
    </location>
</feature>
<dbReference type="Pfam" id="PF01764">
    <property type="entry name" value="Lipase_3"/>
    <property type="match status" value="1"/>
</dbReference>
<dbReference type="Gene3D" id="3.40.50.1820">
    <property type="entry name" value="alpha/beta hydrolase"/>
    <property type="match status" value="1"/>
</dbReference>
<reference evidence="3 4" key="1">
    <citation type="submission" date="2014-04" db="EMBL/GenBank/DDBJ databases">
        <authorList>
            <consortium name="DOE Joint Genome Institute"/>
            <person name="Kuo A."/>
            <person name="Kohler A."/>
            <person name="Costa M.D."/>
            <person name="Nagy L.G."/>
            <person name="Floudas D."/>
            <person name="Copeland A."/>
            <person name="Barry K.W."/>
            <person name="Cichocki N."/>
            <person name="Veneault-Fourrey C."/>
            <person name="LaButti K."/>
            <person name="Lindquist E.A."/>
            <person name="Lipzen A."/>
            <person name="Lundell T."/>
            <person name="Morin E."/>
            <person name="Murat C."/>
            <person name="Sun H."/>
            <person name="Tunlid A."/>
            <person name="Henrissat B."/>
            <person name="Grigoriev I.V."/>
            <person name="Hibbett D.S."/>
            <person name="Martin F."/>
            <person name="Nordberg H.P."/>
            <person name="Cantor M.N."/>
            <person name="Hua S.X."/>
        </authorList>
    </citation>
    <scope>NUCLEOTIDE SEQUENCE [LARGE SCALE GENOMIC DNA]</scope>
    <source>
        <strain evidence="3 4">Marx 270</strain>
    </source>
</reference>
<evidence type="ECO:0000313" key="4">
    <source>
        <dbReference type="Proteomes" id="UP000054217"/>
    </source>
</evidence>
<proteinExistence type="predicted"/>
<dbReference type="OrthoDB" id="438440at2759"/>
<keyword evidence="4" id="KW-1185">Reference proteome</keyword>
<dbReference type="AlphaFoldDB" id="A0A0C3PL37"/>
<sequence>MAHNEPSNGPSSLENRSTPTTGRPWPWPQFPREDGPSTGIDQKTYHNLVLYTKYASAAYQPMCPRPMGNTLIGQFTSVVTTTRGFVARDDKRKEIVVAFRGSKDVISILIDGSVILTPLQGTGLPPSHRPHVHTGFLIAYQSIAQILLDIVGLQINMYPMYAVVVTGHSLGGAVASIASIAIRNTYPAATVRLYTIGQPRTGDSAYAALVEKMVGSENVYRALMKSSKDGVPTMIPTSLGYQHHATEYWQFMELPAPEHVKRCRGNEDPEGSASIPSSGVNPAHWIYFGQREPLTDSFVRLL</sequence>
<dbReference type="InterPro" id="IPR029058">
    <property type="entry name" value="AB_hydrolase_fold"/>
</dbReference>
<dbReference type="EMBL" id="KN831954">
    <property type="protein sequence ID" value="KIO09411.1"/>
    <property type="molecule type" value="Genomic_DNA"/>
</dbReference>
<protein>
    <recommendedName>
        <fullName evidence="2">Fungal lipase-type domain-containing protein</fullName>
    </recommendedName>
</protein>
<feature type="domain" description="Fungal lipase-type" evidence="2">
    <location>
        <begin position="96"/>
        <end position="236"/>
    </location>
</feature>
<gene>
    <name evidence="3" type="ORF">M404DRAFT_933150</name>
</gene>
<feature type="region of interest" description="Disordered" evidence="1">
    <location>
        <begin position="1"/>
        <end position="41"/>
    </location>
</feature>
<dbReference type="PANTHER" id="PTHR45908">
    <property type="entry name" value="PROTEIN CBG11750-RELATED"/>
    <property type="match status" value="1"/>
</dbReference>
<dbReference type="GO" id="GO:0006629">
    <property type="term" value="P:lipid metabolic process"/>
    <property type="evidence" value="ECO:0007669"/>
    <property type="project" value="InterPro"/>
</dbReference>
<accession>A0A0C3PL37</accession>
<dbReference type="SUPFAM" id="SSF53474">
    <property type="entry name" value="alpha/beta-Hydrolases"/>
    <property type="match status" value="1"/>
</dbReference>
<dbReference type="CDD" id="cd00519">
    <property type="entry name" value="Lipase_3"/>
    <property type="match status" value="1"/>
</dbReference>
<dbReference type="HOGENOM" id="CLU_032957_1_1_1"/>
<evidence type="ECO:0000313" key="3">
    <source>
        <dbReference type="EMBL" id="KIO09411.1"/>
    </source>
</evidence>
<dbReference type="InterPro" id="IPR002921">
    <property type="entry name" value="Fungal_lipase-type"/>
</dbReference>
<dbReference type="InParanoid" id="A0A0C3PL37"/>
<dbReference type="Proteomes" id="UP000054217">
    <property type="component" value="Unassembled WGS sequence"/>
</dbReference>
<organism evidence="3 4">
    <name type="scientific">Pisolithus tinctorius Marx 270</name>
    <dbReference type="NCBI Taxonomy" id="870435"/>
    <lineage>
        <taxon>Eukaryota</taxon>
        <taxon>Fungi</taxon>
        <taxon>Dikarya</taxon>
        <taxon>Basidiomycota</taxon>
        <taxon>Agaricomycotina</taxon>
        <taxon>Agaricomycetes</taxon>
        <taxon>Agaricomycetidae</taxon>
        <taxon>Boletales</taxon>
        <taxon>Sclerodermatineae</taxon>
        <taxon>Pisolithaceae</taxon>
        <taxon>Pisolithus</taxon>
    </lineage>
</organism>
<name>A0A0C3PL37_PISTI</name>
<evidence type="ECO:0000259" key="2">
    <source>
        <dbReference type="Pfam" id="PF01764"/>
    </source>
</evidence>
<dbReference type="STRING" id="870435.A0A0C3PL37"/>
<evidence type="ECO:0000256" key="1">
    <source>
        <dbReference type="SAM" id="MobiDB-lite"/>
    </source>
</evidence>